<evidence type="ECO:0000256" key="2">
    <source>
        <dbReference type="SAM" id="MobiDB-lite"/>
    </source>
</evidence>
<keyword evidence="1" id="KW-0175">Coiled coil</keyword>
<dbReference type="STRING" id="30732.ENSOMEP00000006811"/>
<feature type="region of interest" description="Disordered" evidence="2">
    <location>
        <begin position="456"/>
        <end position="498"/>
    </location>
</feature>
<reference evidence="3" key="2">
    <citation type="submission" date="2025-09" db="UniProtKB">
        <authorList>
            <consortium name="Ensembl"/>
        </authorList>
    </citation>
    <scope>IDENTIFICATION</scope>
</reference>
<evidence type="ECO:0000256" key="1">
    <source>
        <dbReference type="SAM" id="Coils"/>
    </source>
</evidence>
<feature type="coiled-coil region" evidence="1">
    <location>
        <begin position="177"/>
        <end position="229"/>
    </location>
</feature>
<dbReference type="AlphaFoldDB" id="A0A3B3BML3"/>
<evidence type="ECO:0000313" key="4">
    <source>
        <dbReference type="Proteomes" id="UP000261560"/>
    </source>
</evidence>
<dbReference type="OMA" id="VCDELMC"/>
<reference evidence="3" key="1">
    <citation type="submission" date="2025-08" db="UniProtKB">
        <authorList>
            <consortium name="Ensembl"/>
        </authorList>
    </citation>
    <scope>IDENTIFICATION</scope>
</reference>
<protein>
    <submittedName>
        <fullName evidence="3">Uncharacterized protein</fullName>
    </submittedName>
</protein>
<feature type="compositionally biased region" description="Polar residues" evidence="2">
    <location>
        <begin position="483"/>
        <end position="498"/>
    </location>
</feature>
<evidence type="ECO:0000313" key="3">
    <source>
        <dbReference type="Ensembl" id="ENSOMEP00000006811.1"/>
    </source>
</evidence>
<organism evidence="3 4">
    <name type="scientific">Oryzias melastigma</name>
    <name type="common">Marine medaka</name>
    <dbReference type="NCBI Taxonomy" id="30732"/>
    <lineage>
        <taxon>Eukaryota</taxon>
        <taxon>Metazoa</taxon>
        <taxon>Chordata</taxon>
        <taxon>Craniata</taxon>
        <taxon>Vertebrata</taxon>
        <taxon>Euteleostomi</taxon>
        <taxon>Actinopterygii</taxon>
        <taxon>Neopterygii</taxon>
        <taxon>Teleostei</taxon>
        <taxon>Neoteleostei</taxon>
        <taxon>Acanthomorphata</taxon>
        <taxon>Ovalentaria</taxon>
        <taxon>Atherinomorphae</taxon>
        <taxon>Beloniformes</taxon>
        <taxon>Adrianichthyidae</taxon>
        <taxon>Oryziinae</taxon>
        <taxon>Oryzias</taxon>
    </lineage>
</organism>
<name>A0A3B3BML3_ORYME</name>
<feature type="compositionally biased region" description="Basic and acidic residues" evidence="2">
    <location>
        <begin position="457"/>
        <end position="480"/>
    </location>
</feature>
<keyword evidence="4" id="KW-1185">Reference proteome</keyword>
<dbReference type="GeneTree" id="ENSGT00940000174878"/>
<dbReference type="Ensembl" id="ENSOMET00000005189.1">
    <property type="protein sequence ID" value="ENSOMEP00000006811.1"/>
    <property type="gene ID" value="ENSOMEG00000007866.1"/>
</dbReference>
<accession>A0A3B3BML3</accession>
<dbReference type="PaxDb" id="30732-ENSOMEP00000006811"/>
<feature type="coiled-coil region" evidence="1">
    <location>
        <begin position="349"/>
        <end position="418"/>
    </location>
</feature>
<sequence>MSKRRSELEGRLNGLLSRIAMETQEIKELEQLLTDGQILANEILKRDLEGVICGFEKYLGELRQQAQSSQQQVDSLQSENQTLRLHLEEARRRCRQLEHRHTQEICSFREEVQRLQAQLVQNQAQYNRTKPDQITAGEDRLADSLDHKPRLQVQLKQDQNWRLEQELQRQSRHGLCRQKLEVELERSRAELQAVQQERDVLQQQMDSLADDHQRRLGHLNRRVRQLRRSMSDADQLTAEQLRALNYRMELLQTQVCADSCEHKRREKKKKLRLEASEQQHRRHGSVLQVCDEVECVEKTLLKRRAELREADRRLLEAQRCVHATRDQAAELQSRVQNSATCLLEAAKHLRTLQEEEQQLLGSRQKEQQALVEVEEMLRRRTEELQQLTMRTDAAADRLADVLSDCQEAQRRLDSLTCQEERRGAQSGEGERRLAALKAELITQRAELLEQQALTGVENKHTQRKEALQQEVGNKREEAASHLHTASQHQELLTLSNAV</sequence>
<proteinExistence type="predicted"/>
<dbReference type="Proteomes" id="UP000261560">
    <property type="component" value="Unplaced"/>
</dbReference>
<feature type="coiled-coil region" evidence="1">
    <location>
        <begin position="59"/>
        <end position="100"/>
    </location>
</feature>